<feature type="domain" description="eCIS core" evidence="2">
    <location>
        <begin position="1"/>
        <end position="68"/>
    </location>
</feature>
<dbReference type="EMBL" id="JAMQOP010000005">
    <property type="protein sequence ID" value="MDS0301099.1"/>
    <property type="molecule type" value="Genomic_DNA"/>
</dbReference>
<proteinExistence type="predicted"/>
<comment type="caution">
    <text evidence="3">The sequence shown here is derived from an EMBL/GenBank/DDBJ whole genome shotgun (WGS) entry which is preliminary data.</text>
</comment>
<keyword evidence="4" id="KW-1185">Reference proteome</keyword>
<protein>
    <submittedName>
        <fullName evidence="3">DUF4157 domain-containing protein</fullName>
    </submittedName>
</protein>
<organism evidence="3 4">
    <name type="scientific">Halogeometricum salsisoli</name>
    <dbReference type="NCBI Taxonomy" id="2950536"/>
    <lineage>
        <taxon>Archaea</taxon>
        <taxon>Methanobacteriati</taxon>
        <taxon>Methanobacteriota</taxon>
        <taxon>Stenosarchaea group</taxon>
        <taxon>Halobacteria</taxon>
        <taxon>Halobacteriales</taxon>
        <taxon>Haloferacaceae</taxon>
        <taxon>Halogeometricum</taxon>
    </lineage>
</organism>
<reference evidence="3 4" key="1">
    <citation type="submission" date="2022-06" db="EMBL/GenBank/DDBJ databases">
        <title>Halogeometricum sp. a new haloarchaeum isolate from saline soil.</title>
        <authorList>
            <person name="Strakova D."/>
            <person name="Galisteo C."/>
            <person name="Sanchez-Porro C."/>
            <person name="Ventosa A."/>
        </authorList>
    </citation>
    <scope>NUCLEOTIDE SEQUENCE [LARGE SCALE GENOMIC DNA]</scope>
    <source>
        <strain evidence="3 4">S1BR25-6</strain>
    </source>
</reference>
<dbReference type="InterPro" id="IPR025295">
    <property type="entry name" value="eCIS_core_dom"/>
</dbReference>
<accession>A0ABU2GLC5</accession>
<evidence type="ECO:0000256" key="1">
    <source>
        <dbReference type="SAM" id="MobiDB-lite"/>
    </source>
</evidence>
<name>A0ABU2GLC5_9EURY</name>
<dbReference type="Pfam" id="PF13699">
    <property type="entry name" value="eCIS_core"/>
    <property type="match status" value="1"/>
</dbReference>
<dbReference type="Proteomes" id="UP001257060">
    <property type="component" value="Unassembled WGS sequence"/>
</dbReference>
<gene>
    <name evidence="3" type="ORF">NDI76_20390</name>
</gene>
<evidence type="ECO:0000313" key="4">
    <source>
        <dbReference type="Proteomes" id="UP001257060"/>
    </source>
</evidence>
<evidence type="ECO:0000259" key="2">
    <source>
        <dbReference type="Pfam" id="PF13699"/>
    </source>
</evidence>
<sequence>MEQRFGHDFSRVRVHTDAPAERSARAVNARAYTVGNDVIFDEGRFAPRTQEGRRLIAHELAHVVQQSNVGGIRPGSDEREHGLSSVLPYSGQSTGRKRLQGHEQPHVAHRINSVIQRQRDRPSVKITNVLTSVDERQAEEKAREIAERIRAGKSGSEDDWQLVNRYLEFFEGKALTSFVLTLQDSLGEKLDTERETTYYPEVQEATSEMRTIVPTSSPKIVRGGLEVVFQLSIFKQTSDSISIVSYTEGSGSFKGGIGLSAKKVFNFSVGGEWKAGTRKSKANERKSGSASGVATRRTFTVQKLERDVLLAKYLKRYHGVNPPKPWGLNEGQLATKTEYISKGNQSETQIGYRILPKSGGEPWGPFWNVFRGYQQVEGTALDQVWEIIATEQRKAAEMLAYGFNRGE</sequence>
<evidence type="ECO:0000313" key="3">
    <source>
        <dbReference type="EMBL" id="MDS0301099.1"/>
    </source>
</evidence>
<feature type="region of interest" description="Disordered" evidence="1">
    <location>
        <begin position="69"/>
        <end position="104"/>
    </location>
</feature>